<dbReference type="PANTHER" id="PTHR43611">
    <property type="entry name" value="ALPHA-D-GLUCOSE 1-PHOSPHATE PHOSPHATASE"/>
    <property type="match status" value="1"/>
</dbReference>
<name>M2RDS4_CERS8</name>
<sequence>MPPPPPRTYSDYVLDVADVLFDWPSELPSSIPRKLWRQIFWSKTWFDFERGRMNEEECYRLLAEEFEIPSDRLLEEWVKVRDVLHPNEPLLAAIRELKEQSGGAMHVYGAFNVAPSDLEFFRQKADAEWSIFDKVYASPDVRERMPNPSFYKAIYADAGVNPHTSVFLSHDLDNVVTPRAYGMHGVQLGLKDAKPAIRALRNLAGDPVQRAWDYMRANAGKHVCETDTGVVMVENFGQLLILEATGDRCVYVLVSFEEPPKWWNFFQGEGVLTYGAFLPDDNDTTCMGLSVTKPPEEHVQELMDDMLENRSDDGLPWTYVDRTKPRLDPSVCCNVLHLFYSHGRGHQLPEALDFVVESLDNRAYIEGTRYYVPDCFLWFVSRLLQATDDATVHARLKNLLRVRTMERIGSPGDTLAYAQRILVLAYFGIADEVDLRLLRALQCEDGGFEIGWIYKYGISGMLIGSRGWATAMAINAIEAFEKVE</sequence>
<dbReference type="Gene3D" id="3.40.50.1000">
    <property type="entry name" value="HAD superfamily/HAD-like"/>
    <property type="match status" value="1"/>
</dbReference>
<dbReference type="STRING" id="914234.M2RDS4"/>
<evidence type="ECO:0000313" key="2">
    <source>
        <dbReference type="Proteomes" id="UP000016930"/>
    </source>
</evidence>
<evidence type="ECO:0000313" key="1">
    <source>
        <dbReference type="EMBL" id="EMD36602.1"/>
    </source>
</evidence>
<dbReference type="HOGENOM" id="CLU_019989_1_0_1"/>
<dbReference type="EMBL" id="KB445798">
    <property type="protein sequence ID" value="EMD36602.1"/>
    <property type="molecule type" value="Genomic_DNA"/>
</dbReference>
<dbReference type="InterPro" id="IPR023198">
    <property type="entry name" value="PGP-like_dom2"/>
</dbReference>
<gene>
    <name evidence="1" type="ORF">CERSUDRAFT_156335</name>
</gene>
<keyword evidence="2" id="KW-1185">Reference proteome</keyword>
<dbReference type="OrthoDB" id="2012566at2759"/>
<dbReference type="PANTHER" id="PTHR43611:SF3">
    <property type="entry name" value="FLAVIN MONONUCLEOTIDE HYDROLASE 1, CHLOROPLATIC"/>
    <property type="match status" value="1"/>
</dbReference>
<proteinExistence type="predicted"/>
<dbReference type="SUPFAM" id="SSF56784">
    <property type="entry name" value="HAD-like"/>
    <property type="match status" value="1"/>
</dbReference>
<dbReference type="InterPro" id="IPR023214">
    <property type="entry name" value="HAD_sf"/>
</dbReference>
<accession>M2RDS4</accession>
<protein>
    <submittedName>
        <fullName evidence="1">Uncharacterized protein</fullName>
    </submittedName>
</protein>
<dbReference type="AlphaFoldDB" id="M2RDS4"/>
<dbReference type="InterPro" id="IPR036412">
    <property type="entry name" value="HAD-like_sf"/>
</dbReference>
<dbReference type="Gene3D" id="1.10.150.240">
    <property type="entry name" value="Putative phosphatase, domain 2"/>
    <property type="match status" value="1"/>
</dbReference>
<dbReference type="Proteomes" id="UP000016930">
    <property type="component" value="Unassembled WGS sequence"/>
</dbReference>
<reference evidence="1 2" key="1">
    <citation type="journal article" date="2012" name="Proc. Natl. Acad. Sci. U.S.A.">
        <title>Comparative genomics of Ceriporiopsis subvermispora and Phanerochaete chrysosporium provide insight into selective ligninolysis.</title>
        <authorList>
            <person name="Fernandez-Fueyo E."/>
            <person name="Ruiz-Duenas F.J."/>
            <person name="Ferreira P."/>
            <person name="Floudas D."/>
            <person name="Hibbett D.S."/>
            <person name="Canessa P."/>
            <person name="Larrondo L.F."/>
            <person name="James T.Y."/>
            <person name="Seelenfreund D."/>
            <person name="Lobos S."/>
            <person name="Polanco R."/>
            <person name="Tello M."/>
            <person name="Honda Y."/>
            <person name="Watanabe T."/>
            <person name="Watanabe T."/>
            <person name="Ryu J.S."/>
            <person name="Kubicek C.P."/>
            <person name="Schmoll M."/>
            <person name="Gaskell J."/>
            <person name="Hammel K.E."/>
            <person name="St John F.J."/>
            <person name="Vanden Wymelenberg A."/>
            <person name="Sabat G."/>
            <person name="Splinter BonDurant S."/>
            <person name="Syed K."/>
            <person name="Yadav J.S."/>
            <person name="Doddapaneni H."/>
            <person name="Subramanian V."/>
            <person name="Lavin J.L."/>
            <person name="Oguiza J.A."/>
            <person name="Perez G."/>
            <person name="Pisabarro A.G."/>
            <person name="Ramirez L."/>
            <person name="Santoyo F."/>
            <person name="Master E."/>
            <person name="Coutinho P.M."/>
            <person name="Henrissat B."/>
            <person name="Lombard V."/>
            <person name="Magnuson J.K."/>
            <person name="Kuees U."/>
            <person name="Hori C."/>
            <person name="Igarashi K."/>
            <person name="Samejima M."/>
            <person name="Held B.W."/>
            <person name="Barry K.W."/>
            <person name="LaButti K.M."/>
            <person name="Lapidus A."/>
            <person name="Lindquist E.A."/>
            <person name="Lucas S.M."/>
            <person name="Riley R."/>
            <person name="Salamov A.A."/>
            <person name="Hoffmeister D."/>
            <person name="Schwenk D."/>
            <person name="Hadar Y."/>
            <person name="Yarden O."/>
            <person name="de Vries R.P."/>
            <person name="Wiebenga A."/>
            <person name="Stenlid J."/>
            <person name="Eastwood D."/>
            <person name="Grigoriev I.V."/>
            <person name="Berka R.M."/>
            <person name="Blanchette R.A."/>
            <person name="Kersten P."/>
            <person name="Martinez A.T."/>
            <person name="Vicuna R."/>
            <person name="Cullen D."/>
        </authorList>
    </citation>
    <scope>NUCLEOTIDE SEQUENCE [LARGE SCALE GENOMIC DNA]</scope>
    <source>
        <strain evidence="1 2">B</strain>
    </source>
</reference>
<organism evidence="1 2">
    <name type="scientific">Ceriporiopsis subvermispora (strain B)</name>
    <name type="common">White-rot fungus</name>
    <name type="synonym">Gelatoporia subvermispora</name>
    <dbReference type="NCBI Taxonomy" id="914234"/>
    <lineage>
        <taxon>Eukaryota</taxon>
        <taxon>Fungi</taxon>
        <taxon>Dikarya</taxon>
        <taxon>Basidiomycota</taxon>
        <taxon>Agaricomycotina</taxon>
        <taxon>Agaricomycetes</taxon>
        <taxon>Polyporales</taxon>
        <taxon>Gelatoporiaceae</taxon>
        <taxon>Gelatoporia</taxon>
    </lineage>
</organism>